<dbReference type="Proteomes" id="UP000517694">
    <property type="component" value="Unassembled WGS sequence"/>
</dbReference>
<evidence type="ECO:0000313" key="2">
    <source>
        <dbReference type="Proteomes" id="UP000517694"/>
    </source>
</evidence>
<organism evidence="1 2">
    <name type="scientific">Streptomyces mexicanus</name>
    <dbReference type="NCBI Taxonomy" id="178566"/>
    <lineage>
        <taxon>Bacteria</taxon>
        <taxon>Bacillati</taxon>
        <taxon>Actinomycetota</taxon>
        <taxon>Actinomycetes</taxon>
        <taxon>Kitasatosporales</taxon>
        <taxon>Streptomycetaceae</taxon>
        <taxon>Streptomyces</taxon>
    </lineage>
</organism>
<evidence type="ECO:0000313" key="1">
    <source>
        <dbReference type="EMBL" id="MBC2864485.1"/>
    </source>
</evidence>
<comment type="caution">
    <text evidence="1">The sequence shown here is derived from an EMBL/GenBank/DDBJ whole genome shotgun (WGS) entry which is preliminary data.</text>
</comment>
<reference evidence="1 2" key="1">
    <citation type="submission" date="2020-08" db="EMBL/GenBank/DDBJ databases">
        <title>Whole-Genome Sequence of French Clinical Streptomyces mexicanus Strain Q0842.</title>
        <authorList>
            <person name="Boxberger M."/>
            <person name="La Scola B."/>
        </authorList>
    </citation>
    <scope>NUCLEOTIDE SEQUENCE [LARGE SCALE GENOMIC DNA]</scope>
    <source>
        <strain evidence="1 2">Marseille-Q0842</strain>
    </source>
</reference>
<dbReference type="RefSeq" id="WP_159672317.1">
    <property type="nucleotide sequence ID" value="NZ_JACMHY010000002.1"/>
</dbReference>
<sequence length="127" mass="13510">MVTAVADVLAATDDGLSSREIGHLLARTGVADAEGSNKRERPARALLMRQDRDQASNCVIRFISEAMAPVLYTQQPEVFSRRRDDLNEVLVHVGLQVNEEGKVARGSVAGTPATVRGVSALPCSGPA</sequence>
<dbReference type="OrthoDB" id="3189478at2"/>
<protein>
    <submittedName>
        <fullName evidence="1">Uncharacterized protein</fullName>
    </submittedName>
</protein>
<dbReference type="AlphaFoldDB" id="A0A7X1HXH7"/>
<proteinExistence type="predicted"/>
<name>A0A7X1HXH7_9ACTN</name>
<dbReference type="EMBL" id="JACMHY010000002">
    <property type="protein sequence ID" value="MBC2864485.1"/>
    <property type="molecule type" value="Genomic_DNA"/>
</dbReference>
<keyword evidence="2" id="KW-1185">Reference proteome</keyword>
<accession>A0A7X1HXH7</accession>
<gene>
    <name evidence="1" type="ORF">H1R13_05585</name>
</gene>